<dbReference type="InterPro" id="IPR056744">
    <property type="entry name" value="TRM5/TYW2-like_N"/>
</dbReference>
<comment type="catalytic activity">
    <reaction evidence="7">
        <text>4-demethylwyosine(37) in tRNA(Phe) + S-adenosyl-L-methionine = 4-demethyl-7-[(3S)-3-amino-3-carboxypropyl]wyosine(37) in tRNA(Phe) + S-methyl-5'-thioadenosine + H(+)</text>
        <dbReference type="Rhea" id="RHEA:36355"/>
        <dbReference type="Rhea" id="RHEA-COMP:10164"/>
        <dbReference type="Rhea" id="RHEA-COMP:10378"/>
        <dbReference type="ChEBI" id="CHEBI:15378"/>
        <dbReference type="ChEBI" id="CHEBI:17509"/>
        <dbReference type="ChEBI" id="CHEBI:59789"/>
        <dbReference type="ChEBI" id="CHEBI:64315"/>
        <dbReference type="ChEBI" id="CHEBI:73550"/>
        <dbReference type="EC" id="2.5.1.114"/>
    </reaction>
</comment>
<dbReference type="Pfam" id="PF02475">
    <property type="entry name" value="TRM5-TYW2_MTfase"/>
    <property type="match status" value="1"/>
</dbReference>
<evidence type="ECO:0000256" key="6">
    <source>
        <dbReference type="ARBA" id="ARBA00022694"/>
    </source>
</evidence>
<evidence type="ECO:0000259" key="8">
    <source>
        <dbReference type="PROSITE" id="PS51684"/>
    </source>
</evidence>
<evidence type="ECO:0000313" key="12">
    <source>
        <dbReference type="Proteomes" id="UP000663852"/>
    </source>
</evidence>
<keyword evidence="11" id="KW-1185">Reference proteome</keyword>
<dbReference type="Gene3D" id="3.40.50.150">
    <property type="entry name" value="Vaccinia Virus protein VP39"/>
    <property type="match status" value="1"/>
</dbReference>
<gene>
    <name evidence="10" type="ORF">EDS130_LOCUS21290</name>
    <name evidence="9" type="ORF">XAT740_LOCUS18700</name>
</gene>
<dbReference type="GO" id="GO:0031591">
    <property type="term" value="P:wybutosine biosynthetic process"/>
    <property type="evidence" value="ECO:0007669"/>
    <property type="project" value="TreeGrafter"/>
</dbReference>
<protein>
    <recommendedName>
        <fullName evidence="2">tRNA(Phe) (4-demethylwyosine(37)-C(7)) aminocarboxypropyltransferase</fullName>
        <ecNumber evidence="2">2.5.1.114</ecNumber>
    </recommendedName>
</protein>
<dbReference type="PROSITE" id="PS51684">
    <property type="entry name" value="SAM_MT_TRM5_TYW2"/>
    <property type="match status" value="1"/>
</dbReference>
<dbReference type="OrthoDB" id="408788at2759"/>
<keyword evidence="3" id="KW-0489">Methyltransferase</keyword>
<evidence type="ECO:0000313" key="10">
    <source>
        <dbReference type="EMBL" id="CAF1125526.1"/>
    </source>
</evidence>
<evidence type="ECO:0000313" key="9">
    <source>
        <dbReference type="EMBL" id="CAF1107741.1"/>
    </source>
</evidence>
<evidence type="ECO:0000256" key="2">
    <source>
        <dbReference type="ARBA" id="ARBA00012265"/>
    </source>
</evidence>
<dbReference type="InterPro" id="IPR029063">
    <property type="entry name" value="SAM-dependent_MTases_sf"/>
</dbReference>
<sequence>MTSPRAKLTNRLQTLCTEHDLTWDEQLANDIPRKWRIHGDMLLLPSSRCFVDPRWTTHIPSDLFWTTVAQAFGSSIKRIAFEGAIKNDDFRSPTTRLVLGSDPWVHLVENGVKFSYNVDKSMFCAGNNTERMRMGQVACVNETIVDLYAGIGYFTLPFLVHGHARYVYACEWNPDSLEALRRNLEANHIDQDRYTLLLGDNQKTCPVGVADRCNLGLIPSSEASWPIACRALRPEGGRLHVHGVANTKEETHEQWSENVRQRIRTLMKEAHPDDHDYQCDIEHIECVKPYGPRLDHLVVDLLLTRIVC</sequence>
<dbReference type="EMBL" id="CAJNOR010001255">
    <property type="protein sequence ID" value="CAF1107741.1"/>
    <property type="molecule type" value="Genomic_DNA"/>
</dbReference>
<reference evidence="10" key="1">
    <citation type="submission" date="2021-02" db="EMBL/GenBank/DDBJ databases">
        <authorList>
            <person name="Nowell W R."/>
        </authorList>
    </citation>
    <scope>NUCLEOTIDE SEQUENCE</scope>
</reference>
<dbReference type="EMBL" id="CAJNOJ010000107">
    <property type="protein sequence ID" value="CAF1125526.1"/>
    <property type="molecule type" value="Genomic_DNA"/>
</dbReference>
<evidence type="ECO:0000313" key="11">
    <source>
        <dbReference type="Proteomes" id="UP000663828"/>
    </source>
</evidence>
<keyword evidence="5" id="KW-0949">S-adenosyl-L-methionine</keyword>
<dbReference type="EC" id="2.5.1.114" evidence="2"/>
<dbReference type="Pfam" id="PF25133">
    <property type="entry name" value="TYW2_N_2"/>
    <property type="match status" value="1"/>
</dbReference>
<dbReference type="Proteomes" id="UP000663852">
    <property type="component" value="Unassembled WGS sequence"/>
</dbReference>
<dbReference type="PANTHER" id="PTHR23245">
    <property type="entry name" value="TRNA METHYLTRANSFERASE"/>
    <property type="match status" value="1"/>
</dbReference>
<name>A0A814QWR6_ADIRI</name>
<dbReference type="InterPro" id="IPR056743">
    <property type="entry name" value="TRM5-TYW2-like_MTfase"/>
</dbReference>
<dbReference type="FunFam" id="3.40.50.150:FF:000131">
    <property type="entry name" value="tRNA wybutosine-synthesizing protein 2/3/4"/>
    <property type="match status" value="1"/>
</dbReference>
<comment type="caution">
    <text evidence="10">The sequence shown here is derived from an EMBL/GenBank/DDBJ whole genome shotgun (WGS) entry which is preliminary data.</text>
</comment>
<dbReference type="GO" id="GO:0102522">
    <property type="term" value="F:tRNA 4-demethylwyosine alpha-amino-alpha-carboxypropyltransferase activity"/>
    <property type="evidence" value="ECO:0007669"/>
    <property type="project" value="UniProtKB-EC"/>
</dbReference>
<evidence type="ECO:0000256" key="3">
    <source>
        <dbReference type="ARBA" id="ARBA00022603"/>
    </source>
</evidence>
<evidence type="ECO:0000256" key="7">
    <source>
        <dbReference type="ARBA" id="ARBA00049400"/>
    </source>
</evidence>
<evidence type="ECO:0000256" key="1">
    <source>
        <dbReference type="ARBA" id="ARBA00004797"/>
    </source>
</evidence>
<dbReference type="AlphaFoldDB" id="A0A814QWR6"/>
<proteinExistence type="predicted"/>
<dbReference type="InterPro" id="IPR030382">
    <property type="entry name" value="MeTrfase_TRM5/TYW2"/>
</dbReference>
<dbReference type="CDD" id="cd02440">
    <property type="entry name" value="AdoMet_MTases"/>
    <property type="match status" value="1"/>
</dbReference>
<dbReference type="SUPFAM" id="SSF53335">
    <property type="entry name" value="S-adenosyl-L-methionine-dependent methyltransferases"/>
    <property type="match status" value="1"/>
</dbReference>
<comment type="pathway">
    <text evidence="1">tRNA modification; wybutosine-tRNA(Phe) biosynthesis.</text>
</comment>
<feature type="domain" description="SAM-dependent methyltransferase TRM5/TYW2-type" evidence="8">
    <location>
        <begin position="35"/>
        <end position="305"/>
    </location>
</feature>
<keyword evidence="6" id="KW-0819">tRNA processing</keyword>
<dbReference type="GO" id="GO:0008175">
    <property type="term" value="F:tRNA methyltransferase activity"/>
    <property type="evidence" value="ECO:0007669"/>
    <property type="project" value="TreeGrafter"/>
</dbReference>
<evidence type="ECO:0000256" key="5">
    <source>
        <dbReference type="ARBA" id="ARBA00022691"/>
    </source>
</evidence>
<dbReference type="PANTHER" id="PTHR23245:SF25">
    <property type="entry name" value="TRNA WYBUTOSINE-SYNTHESIZING PROTEIN 2 HOMOLOG"/>
    <property type="match status" value="1"/>
</dbReference>
<accession>A0A814QWR6</accession>
<evidence type="ECO:0000256" key="4">
    <source>
        <dbReference type="ARBA" id="ARBA00022679"/>
    </source>
</evidence>
<dbReference type="GO" id="GO:0030488">
    <property type="term" value="P:tRNA methylation"/>
    <property type="evidence" value="ECO:0007669"/>
    <property type="project" value="TreeGrafter"/>
</dbReference>
<organism evidence="10 12">
    <name type="scientific">Adineta ricciae</name>
    <name type="common">Rotifer</name>
    <dbReference type="NCBI Taxonomy" id="249248"/>
    <lineage>
        <taxon>Eukaryota</taxon>
        <taxon>Metazoa</taxon>
        <taxon>Spiralia</taxon>
        <taxon>Gnathifera</taxon>
        <taxon>Rotifera</taxon>
        <taxon>Eurotatoria</taxon>
        <taxon>Bdelloidea</taxon>
        <taxon>Adinetida</taxon>
        <taxon>Adinetidae</taxon>
        <taxon>Adineta</taxon>
    </lineage>
</organism>
<dbReference type="GO" id="GO:0005737">
    <property type="term" value="C:cytoplasm"/>
    <property type="evidence" value="ECO:0007669"/>
    <property type="project" value="TreeGrafter"/>
</dbReference>
<dbReference type="Gene3D" id="3.30.300.110">
    <property type="entry name" value="Met-10+ protein-like domains"/>
    <property type="match status" value="1"/>
</dbReference>
<keyword evidence="4" id="KW-0808">Transferase</keyword>
<dbReference type="Proteomes" id="UP000663828">
    <property type="component" value="Unassembled WGS sequence"/>
</dbReference>